<reference evidence="2 3" key="1">
    <citation type="submission" date="2021-08" db="EMBL/GenBank/DDBJ databases">
        <title>Devosia salina sp. nov., isolated from the South China Sea sediment.</title>
        <authorList>
            <person name="Zhou Z."/>
        </authorList>
    </citation>
    <scope>NUCLEOTIDE SEQUENCE [LARGE SCALE GENOMIC DNA]</scope>
    <source>
        <strain evidence="2 3">SCS-3</strain>
    </source>
</reference>
<evidence type="ECO:0000313" key="3">
    <source>
        <dbReference type="Proteomes" id="UP000825799"/>
    </source>
</evidence>
<proteinExistence type="predicted"/>
<keyword evidence="1" id="KW-1133">Transmembrane helix</keyword>
<keyword evidence="3" id="KW-1185">Reference proteome</keyword>
<dbReference type="RefSeq" id="WP_220307091.1">
    <property type="nucleotide sequence ID" value="NZ_CP080590.1"/>
</dbReference>
<protein>
    <submittedName>
        <fullName evidence="2">Potassium-transporting ATPase subunit F</fullName>
    </submittedName>
</protein>
<organism evidence="2 3">
    <name type="scientific">Devosia salina</name>
    <dbReference type="NCBI Taxonomy" id="2860336"/>
    <lineage>
        <taxon>Bacteria</taxon>
        <taxon>Pseudomonadati</taxon>
        <taxon>Pseudomonadota</taxon>
        <taxon>Alphaproteobacteria</taxon>
        <taxon>Hyphomicrobiales</taxon>
        <taxon>Devosiaceae</taxon>
        <taxon>Devosia</taxon>
    </lineage>
</organism>
<dbReference type="Pfam" id="PF09604">
    <property type="entry name" value="Potass_KdpF"/>
    <property type="match status" value="1"/>
</dbReference>
<dbReference type="Proteomes" id="UP000825799">
    <property type="component" value="Chromosome"/>
</dbReference>
<feature type="transmembrane region" description="Helical" evidence="1">
    <location>
        <begin position="12"/>
        <end position="33"/>
    </location>
</feature>
<evidence type="ECO:0000313" key="2">
    <source>
        <dbReference type="EMBL" id="QYO78627.1"/>
    </source>
</evidence>
<sequence>MRAAWRACEAAMLLIAFLIALGLAGYLLATLIAPERF</sequence>
<dbReference type="InterPro" id="IPR011726">
    <property type="entry name" value="KdpF"/>
</dbReference>
<name>A0ABX8WJ09_9HYPH</name>
<keyword evidence="1" id="KW-0472">Membrane</keyword>
<evidence type="ECO:0000256" key="1">
    <source>
        <dbReference type="SAM" id="Phobius"/>
    </source>
</evidence>
<keyword evidence="1" id="KW-0812">Transmembrane</keyword>
<dbReference type="EMBL" id="CP080590">
    <property type="protein sequence ID" value="QYO78627.1"/>
    <property type="molecule type" value="Genomic_DNA"/>
</dbReference>
<accession>A0ABX8WJ09</accession>
<gene>
    <name evidence="2" type="ORF">K1X15_08860</name>
</gene>